<reference evidence="2" key="1">
    <citation type="submission" date="2016-10" db="EMBL/GenBank/DDBJ databases">
        <authorList>
            <person name="Varghese N."/>
            <person name="Submissions S."/>
        </authorList>
    </citation>
    <scope>NUCLEOTIDE SEQUENCE [LARGE SCALE GENOMIC DNA]</scope>
    <source>
        <strain evidence="2">DSM 45245</strain>
    </source>
</reference>
<dbReference type="OrthoDB" id="3393036at2"/>
<dbReference type="RefSeq" id="WP_091549847.1">
    <property type="nucleotide sequence ID" value="NZ_FNPH01000001.1"/>
</dbReference>
<organism evidence="1 2">
    <name type="scientific">Micromonospora pattaloongensis</name>
    <dbReference type="NCBI Taxonomy" id="405436"/>
    <lineage>
        <taxon>Bacteria</taxon>
        <taxon>Bacillati</taxon>
        <taxon>Actinomycetota</taxon>
        <taxon>Actinomycetes</taxon>
        <taxon>Micromonosporales</taxon>
        <taxon>Micromonosporaceae</taxon>
        <taxon>Micromonospora</taxon>
    </lineage>
</organism>
<proteinExistence type="predicted"/>
<gene>
    <name evidence="1" type="ORF">SAMN05444365_10111</name>
</gene>
<evidence type="ECO:0000313" key="2">
    <source>
        <dbReference type="Proteomes" id="UP000242415"/>
    </source>
</evidence>
<name>A0A1H3FHB9_9ACTN</name>
<sequence length="90" mass="9796">MTRDRPRAGAPHGPDRPSWRCRACAHPWPCGPAKLDLVRTYAGDPVGLCVYLCAQLHDAVADLCAADPAGQPDAGALFTRFIGWALRRRD</sequence>
<accession>A0A1H3FHB9</accession>
<protein>
    <recommendedName>
        <fullName evidence="3">Flavin reductase</fullName>
    </recommendedName>
</protein>
<dbReference type="Proteomes" id="UP000242415">
    <property type="component" value="Unassembled WGS sequence"/>
</dbReference>
<evidence type="ECO:0000313" key="1">
    <source>
        <dbReference type="EMBL" id="SDX90401.1"/>
    </source>
</evidence>
<dbReference type="EMBL" id="FNPH01000001">
    <property type="protein sequence ID" value="SDX90401.1"/>
    <property type="molecule type" value="Genomic_DNA"/>
</dbReference>
<dbReference type="AlphaFoldDB" id="A0A1H3FHB9"/>
<dbReference type="STRING" id="405436.SAMN05444365_10111"/>
<evidence type="ECO:0008006" key="3">
    <source>
        <dbReference type="Google" id="ProtNLM"/>
    </source>
</evidence>
<keyword evidence="2" id="KW-1185">Reference proteome</keyword>